<keyword evidence="7" id="KW-0288">FMN</keyword>
<dbReference type="Gene3D" id="3.30.565.10">
    <property type="entry name" value="Histidine kinase-like ATPase, C-terminal domain"/>
    <property type="match status" value="1"/>
</dbReference>
<keyword evidence="8" id="KW-0808">Transferase</keyword>
<dbReference type="SMART" id="SM00911">
    <property type="entry name" value="HWE_HK"/>
    <property type="match status" value="1"/>
</dbReference>
<dbReference type="InterPro" id="IPR035965">
    <property type="entry name" value="PAS-like_dom_sf"/>
</dbReference>
<evidence type="ECO:0000256" key="1">
    <source>
        <dbReference type="ARBA" id="ARBA00000085"/>
    </source>
</evidence>
<evidence type="ECO:0000256" key="13">
    <source>
        <dbReference type="ARBA" id="ARBA00022991"/>
    </source>
</evidence>
<keyword evidence="5" id="KW-0716">Sensory transduction</keyword>
<reference evidence="17 18" key="1">
    <citation type="submission" date="2020-03" db="EMBL/GenBank/DDBJ databases">
        <title>Genomic Encyclopedia of Type Strains, Phase IV (KMG-IV): sequencing the most valuable type-strain genomes for metagenomic binning, comparative biology and taxonomic classification.</title>
        <authorList>
            <person name="Goeker M."/>
        </authorList>
    </citation>
    <scope>NUCLEOTIDE SEQUENCE [LARGE SCALE GENOMIC DNA]</scope>
    <source>
        <strain evidence="17 18">DSM 27651</strain>
    </source>
</reference>
<dbReference type="InterPro" id="IPR000014">
    <property type="entry name" value="PAS"/>
</dbReference>
<accession>A0ABX0XN42</accession>
<evidence type="ECO:0000256" key="14">
    <source>
        <dbReference type="ARBA" id="ARBA00023026"/>
    </source>
</evidence>
<dbReference type="InterPro" id="IPR001610">
    <property type="entry name" value="PAC"/>
</dbReference>
<name>A0ABX0XN42_9SPHN</name>
<keyword evidence="9" id="KW-0677">Repeat</keyword>
<dbReference type="PROSITE" id="PS50113">
    <property type="entry name" value="PAC"/>
    <property type="match status" value="1"/>
</dbReference>
<evidence type="ECO:0000256" key="12">
    <source>
        <dbReference type="ARBA" id="ARBA00022840"/>
    </source>
</evidence>
<evidence type="ECO:0000256" key="3">
    <source>
        <dbReference type="ARBA" id="ARBA00022543"/>
    </source>
</evidence>
<keyword evidence="14" id="KW-0843">Virulence</keyword>
<evidence type="ECO:0000256" key="9">
    <source>
        <dbReference type="ARBA" id="ARBA00022737"/>
    </source>
</evidence>
<keyword evidence="3" id="KW-0600">Photoreceptor protein</keyword>
<protein>
    <recommendedName>
        <fullName evidence="2">histidine kinase</fullName>
        <ecNumber evidence="2">2.7.13.3</ecNumber>
    </recommendedName>
</protein>
<dbReference type="SUPFAM" id="SSF55785">
    <property type="entry name" value="PYP-like sensor domain (PAS domain)"/>
    <property type="match status" value="1"/>
</dbReference>
<feature type="domain" description="PAC" evidence="16">
    <location>
        <begin position="90"/>
        <end position="143"/>
    </location>
</feature>
<evidence type="ECO:0000256" key="2">
    <source>
        <dbReference type="ARBA" id="ARBA00012438"/>
    </source>
</evidence>
<dbReference type="Pfam" id="PF08447">
    <property type="entry name" value="PAS_3"/>
    <property type="match status" value="1"/>
</dbReference>
<dbReference type="CDD" id="cd00130">
    <property type="entry name" value="PAS"/>
    <property type="match status" value="1"/>
</dbReference>
<comment type="catalytic activity">
    <reaction evidence="1">
        <text>ATP + protein L-histidine = ADP + protein N-phospho-L-histidine.</text>
        <dbReference type="EC" id="2.7.13.3"/>
    </reaction>
</comment>
<dbReference type="PANTHER" id="PTHR41523">
    <property type="entry name" value="TWO-COMPONENT SYSTEM SENSOR PROTEIN"/>
    <property type="match status" value="1"/>
</dbReference>
<dbReference type="EC" id="2.7.13.3" evidence="2"/>
<keyword evidence="4" id="KW-0597">Phosphoprotein</keyword>
<keyword evidence="10" id="KW-0547">Nucleotide-binding</keyword>
<evidence type="ECO:0000313" key="18">
    <source>
        <dbReference type="Proteomes" id="UP000734218"/>
    </source>
</evidence>
<dbReference type="SMART" id="SM00091">
    <property type="entry name" value="PAS"/>
    <property type="match status" value="1"/>
</dbReference>
<keyword evidence="18" id="KW-1185">Reference proteome</keyword>
<evidence type="ECO:0000256" key="15">
    <source>
        <dbReference type="ARBA" id="ARBA00023170"/>
    </source>
</evidence>
<proteinExistence type="predicted"/>
<evidence type="ECO:0000256" key="11">
    <source>
        <dbReference type="ARBA" id="ARBA00022777"/>
    </source>
</evidence>
<dbReference type="NCBIfam" id="TIGR00229">
    <property type="entry name" value="sensory_box"/>
    <property type="match status" value="1"/>
</dbReference>
<sequence length="347" mass="38868">MSVDVNEVAEAEVALRTSEARQQVLIEGVPQLVWRAVDHGRWAWASPQWTAKTGQAEADSHDFGWLDMVHPEDRPLAMEAWAGAIDGAEFHADYRLCHPAEGRYRWYQTRATPVRNDRGDIVEWLGTSTDVDDLRRLQKRQEVLLAELQHRTRNILAVTRSIISRSDDGERSTEDYVAHLQGRLAALARAQVLLTRAAGTDVDLEGLIWDELLAQAVSEDQISAAGQSVAISPKCAEVLTLAIHELATNATKYGAFSRASGRLDVGWSIETRDNRDWVVILWKERGVPVIDAFPRRQGFGLELITRRIPYELRGHGTLELKPEGIESRIEFPLRSGESILQTDAGSH</sequence>
<dbReference type="InterPro" id="IPR000700">
    <property type="entry name" value="PAS-assoc_C"/>
</dbReference>
<dbReference type="InterPro" id="IPR013655">
    <property type="entry name" value="PAS_fold_3"/>
</dbReference>
<keyword evidence="15" id="KW-0675">Receptor</keyword>
<dbReference type="SMART" id="SM00086">
    <property type="entry name" value="PAC"/>
    <property type="match status" value="1"/>
</dbReference>
<dbReference type="InterPro" id="IPR011102">
    <property type="entry name" value="Sig_transdc_His_kinase_HWE"/>
</dbReference>
<evidence type="ECO:0000259" key="16">
    <source>
        <dbReference type="PROSITE" id="PS50113"/>
    </source>
</evidence>
<evidence type="ECO:0000256" key="4">
    <source>
        <dbReference type="ARBA" id="ARBA00022553"/>
    </source>
</evidence>
<comment type="caution">
    <text evidence="17">The sequence shown here is derived from an EMBL/GenBank/DDBJ whole genome shotgun (WGS) entry which is preliminary data.</text>
</comment>
<keyword evidence="6" id="KW-0285">Flavoprotein</keyword>
<evidence type="ECO:0000256" key="7">
    <source>
        <dbReference type="ARBA" id="ARBA00022643"/>
    </source>
</evidence>
<dbReference type="Gene3D" id="3.30.450.20">
    <property type="entry name" value="PAS domain"/>
    <property type="match status" value="1"/>
</dbReference>
<dbReference type="EMBL" id="JAATJE010000001">
    <property type="protein sequence ID" value="NJC34282.1"/>
    <property type="molecule type" value="Genomic_DNA"/>
</dbReference>
<keyword evidence="12" id="KW-0067">ATP-binding</keyword>
<dbReference type="Pfam" id="PF07536">
    <property type="entry name" value="HWE_HK"/>
    <property type="match status" value="1"/>
</dbReference>
<gene>
    <name evidence="17" type="ORF">GGR88_001756</name>
</gene>
<evidence type="ECO:0000256" key="6">
    <source>
        <dbReference type="ARBA" id="ARBA00022630"/>
    </source>
</evidence>
<evidence type="ECO:0000256" key="5">
    <source>
        <dbReference type="ARBA" id="ARBA00022606"/>
    </source>
</evidence>
<evidence type="ECO:0000313" key="17">
    <source>
        <dbReference type="EMBL" id="NJC34282.1"/>
    </source>
</evidence>
<keyword evidence="13" id="KW-0157">Chromophore</keyword>
<dbReference type="InterPro" id="IPR036890">
    <property type="entry name" value="HATPase_C_sf"/>
</dbReference>
<keyword evidence="11" id="KW-0418">Kinase</keyword>
<dbReference type="Proteomes" id="UP000734218">
    <property type="component" value="Unassembled WGS sequence"/>
</dbReference>
<organism evidence="17 18">
    <name type="scientific">Sphingomonas jejuensis</name>
    <dbReference type="NCBI Taxonomy" id="904715"/>
    <lineage>
        <taxon>Bacteria</taxon>
        <taxon>Pseudomonadati</taxon>
        <taxon>Pseudomonadota</taxon>
        <taxon>Alphaproteobacteria</taxon>
        <taxon>Sphingomonadales</taxon>
        <taxon>Sphingomonadaceae</taxon>
        <taxon>Sphingomonas</taxon>
    </lineage>
</organism>
<evidence type="ECO:0000256" key="10">
    <source>
        <dbReference type="ARBA" id="ARBA00022741"/>
    </source>
</evidence>
<dbReference type="PANTHER" id="PTHR41523:SF8">
    <property type="entry name" value="ETHYLENE RESPONSE SENSOR PROTEIN"/>
    <property type="match status" value="1"/>
</dbReference>
<evidence type="ECO:0000256" key="8">
    <source>
        <dbReference type="ARBA" id="ARBA00022679"/>
    </source>
</evidence>
<dbReference type="RefSeq" id="WP_167954143.1">
    <property type="nucleotide sequence ID" value="NZ_JAATJE010000001.1"/>
</dbReference>